<dbReference type="PANTHER" id="PTHR15955:SF8">
    <property type="entry name" value="RWD DOMAIN-CONTAINING PROTEIN 2B-RELATED"/>
    <property type="match status" value="1"/>
</dbReference>
<dbReference type="Proteomes" id="UP000410492">
    <property type="component" value="Unassembled WGS sequence"/>
</dbReference>
<feature type="domain" description="Small nuclear ribonucleoprotein Prp3 C-terminal" evidence="1">
    <location>
        <begin position="37"/>
        <end position="152"/>
    </location>
</feature>
<evidence type="ECO:0000313" key="3">
    <source>
        <dbReference type="Proteomes" id="UP000410492"/>
    </source>
</evidence>
<gene>
    <name evidence="2" type="ORF">CALMAC_LOCUS16369</name>
</gene>
<dbReference type="InterPro" id="IPR017359">
    <property type="entry name" value="Phi-like"/>
</dbReference>
<name>A0A653DER8_CALMS</name>
<dbReference type="InterPro" id="IPR010541">
    <property type="entry name" value="Prp3_C"/>
</dbReference>
<dbReference type="Pfam" id="PF06544">
    <property type="entry name" value="Prp3_C"/>
    <property type="match status" value="1"/>
</dbReference>
<accession>A0A653DER8</accession>
<organism evidence="2 3">
    <name type="scientific">Callosobruchus maculatus</name>
    <name type="common">Southern cowpea weevil</name>
    <name type="synonym">Pulse bruchid</name>
    <dbReference type="NCBI Taxonomy" id="64391"/>
    <lineage>
        <taxon>Eukaryota</taxon>
        <taxon>Metazoa</taxon>
        <taxon>Ecdysozoa</taxon>
        <taxon>Arthropoda</taxon>
        <taxon>Hexapoda</taxon>
        <taxon>Insecta</taxon>
        <taxon>Pterygota</taxon>
        <taxon>Neoptera</taxon>
        <taxon>Endopterygota</taxon>
        <taxon>Coleoptera</taxon>
        <taxon>Polyphaga</taxon>
        <taxon>Cucujiformia</taxon>
        <taxon>Chrysomeloidea</taxon>
        <taxon>Chrysomelidae</taxon>
        <taxon>Bruchinae</taxon>
        <taxon>Bruchini</taxon>
        <taxon>Callosobruchus</taxon>
    </lineage>
</organism>
<protein>
    <recommendedName>
        <fullName evidence="1">Small nuclear ribonucleoprotein Prp3 C-terminal domain-containing protein</fullName>
    </recommendedName>
</protein>
<dbReference type="CDD" id="cd24163">
    <property type="entry name" value="RWDD2_C"/>
    <property type="match status" value="1"/>
</dbReference>
<proteinExistence type="predicted"/>
<dbReference type="InterPro" id="IPR059181">
    <property type="entry name" value="RWDD2A-B_C"/>
</dbReference>
<reference evidence="2 3" key="1">
    <citation type="submission" date="2019-01" db="EMBL/GenBank/DDBJ databases">
        <authorList>
            <person name="Sayadi A."/>
        </authorList>
    </citation>
    <scope>NUCLEOTIDE SEQUENCE [LARGE SCALE GENOMIC DNA]</scope>
</reference>
<keyword evidence="3" id="KW-1185">Reference proteome</keyword>
<evidence type="ECO:0000259" key="1">
    <source>
        <dbReference type="Pfam" id="PF06544"/>
    </source>
</evidence>
<dbReference type="EMBL" id="CAACVG010011331">
    <property type="protein sequence ID" value="VEN57847.1"/>
    <property type="molecule type" value="Genomic_DNA"/>
</dbReference>
<evidence type="ECO:0000313" key="2">
    <source>
        <dbReference type="EMBL" id="VEN57847.1"/>
    </source>
</evidence>
<dbReference type="AlphaFoldDB" id="A0A653DER8"/>
<dbReference type="OrthoDB" id="432412at2759"/>
<sequence>MCILCISWLQENAKKYIKLEEKPKQKEIKEEEYVRYWIYSHHIYSKPKRQEVVHLANELDITGFCMPGKPGIICIEGSSDSCTEWWQTIKSMNWKQIFIKVIERDGQKNGNSFRKFGKLQETVFQNRGPKFNHMDMGEFLKYLEKHEVGYVFKDLFGVEPKSEEK</sequence>
<dbReference type="PANTHER" id="PTHR15955">
    <property type="entry name" value="RWD DOMAIN CONTAINING PROTEIN 2"/>
    <property type="match status" value="1"/>
</dbReference>